<comment type="caution">
    <text evidence="7">The sequence shown here is derived from an EMBL/GenBank/DDBJ whole genome shotgun (WGS) entry which is preliminary data.</text>
</comment>
<name>A0A9W4IBF9_9EURO</name>
<evidence type="ECO:0000259" key="6">
    <source>
        <dbReference type="PROSITE" id="PS50048"/>
    </source>
</evidence>
<proteinExistence type="predicted"/>
<gene>
    <name evidence="7" type="ORF">PSALAMII_LOCUS764</name>
</gene>
<keyword evidence="4" id="KW-0539">Nucleus</keyword>
<feature type="compositionally biased region" description="Low complexity" evidence="5">
    <location>
        <begin position="59"/>
        <end position="77"/>
    </location>
</feature>
<dbReference type="Pfam" id="PF00172">
    <property type="entry name" value="Zn_clus"/>
    <property type="match status" value="1"/>
</dbReference>
<dbReference type="Gene3D" id="4.10.240.10">
    <property type="entry name" value="Zn(2)-C6 fungal-type DNA-binding domain"/>
    <property type="match status" value="1"/>
</dbReference>
<feature type="domain" description="Zn(2)-C6 fungal-type" evidence="6">
    <location>
        <begin position="12"/>
        <end position="42"/>
    </location>
</feature>
<dbReference type="InterPro" id="IPR001138">
    <property type="entry name" value="Zn2Cys6_DnaBD"/>
</dbReference>
<dbReference type="OrthoDB" id="4937900at2759"/>
<sequence>MVRRTHKKSRNGCVECKRRHMKCDERRPICSNCTSSQRHCEFVGPLPLVHGSRSASRELTTASPSLQSQSALSPAQTFQQPSKFTEDAPVNMLHVELLHNLWSDGMNALLSSETAEKISFQDFFCHGLDAPYLMNELLSLSALHLSIVRPEKRNYYQHHSTQLQNYALNSFNAMSSHITAENTPPIFLFAAILGLHKLCETLVYRDDDFEGFLDRFVQYVRLHHGVRVVVGQGRWETLQQTNLKPFLDFGTKIPPLESTLGPVCQELLDRIKSVGLDDATFRIYQQAVQNVQSVMTIVEGQAPGADSVNILVAWPILVSREYIDLLSERRSEALVIFAYYGALVDTQKDIWLFRDGGEYLVRSISQYLGAHWEEWLRWPCQNLTGTVRATQEI</sequence>
<evidence type="ECO:0000256" key="1">
    <source>
        <dbReference type="ARBA" id="ARBA00023015"/>
    </source>
</evidence>
<dbReference type="PANTHER" id="PTHR47784">
    <property type="entry name" value="STEROL UPTAKE CONTROL PROTEIN 2"/>
    <property type="match status" value="1"/>
</dbReference>
<evidence type="ECO:0000256" key="2">
    <source>
        <dbReference type="ARBA" id="ARBA00023125"/>
    </source>
</evidence>
<dbReference type="PROSITE" id="PS00463">
    <property type="entry name" value="ZN2_CY6_FUNGAL_1"/>
    <property type="match status" value="1"/>
</dbReference>
<evidence type="ECO:0000313" key="7">
    <source>
        <dbReference type="EMBL" id="CAG8250787.1"/>
    </source>
</evidence>
<keyword evidence="3" id="KW-0804">Transcription</keyword>
<dbReference type="CDD" id="cd00067">
    <property type="entry name" value="GAL4"/>
    <property type="match status" value="1"/>
</dbReference>
<dbReference type="EMBL" id="CAJVPA010000033">
    <property type="protein sequence ID" value="CAG8250787.1"/>
    <property type="molecule type" value="Genomic_DNA"/>
</dbReference>
<dbReference type="Proteomes" id="UP001152646">
    <property type="component" value="Unassembled WGS sequence"/>
</dbReference>
<dbReference type="InterPro" id="IPR036864">
    <property type="entry name" value="Zn2-C6_fun-type_DNA-bd_sf"/>
</dbReference>
<dbReference type="InterPro" id="IPR053157">
    <property type="entry name" value="Sterol_Uptake_Regulator"/>
</dbReference>
<organism evidence="7 8">
    <name type="scientific">Penicillium salamii</name>
    <dbReference type="NCBI Taxonomy" id="1612424"/>
    <lineage>
        <taxon>Eukaryota</taxon>
        <taxon>Fungi</taxon>
        <taxon>Dikarya</taxon>
        <taxon>Ascomycota</taxon>
        <taxon>Pezizomycotina</taxon>
        <taxon>Eurotiomycetes</taxon>
        <taxon>Eurotiomycetidae</taxon>
        <taxon>Eurotiales</taxon>
        <taxon>Aspergillaceae</taxon>
        <taxon>Penicillium</taxon>
    </lineage>
</organism>
<evidence type="ECO:0000256" key="5">
    <source>
        <dbReference type="SAM" id="MobiDB-lite"/>
    </source>
</evidence>
<keyword evidence="1" id="KW-0805">Transcription regulation</keyword>
<dbReference type="PROSITE" id="PS50048">
    <property type="entry name" value="ZN2_CY6_FUNGAL_2"/>
    <property type="match status" value="1"/>
</dbReference>
<dbReference type="GO" id="GO:0001228">
    <property type="term" value="F:DNA-binding transcription activator activity, RNA polymerase II-specific"/>
    <property type="evidence" value="ECO:0007669"/>
    <property type="project" value="TreeGrafter"/>
</dbReference>
<protein>
    <recommendedName>
        <fullName evidence="6">Zn(2)-C6 fungal-type domain-containing protein</fullName>
    </recommendedName>
</protein>
<dbReference type="PANTHER" id="PTHR47784:SF4">
    <property type="entry name" value="ZN(II)2CYS6 TRANSCRIPTION FACTOR (EUROFUNG)"/>
    <property type="match status" value="1"/>
</dbReference>
<accession>A0A9W4IBF9</accession>
<dbReference type="GO" id="GO:0008270">
    <property type="term" value="F:zinc ion binding"/>
    <property type="evidence" value="ECO:0007669"/>
    <property type="project" value="InterPro"/>
</dbReference>
<feature type="region of interest" description="Disordered" evidence="5">
    <location>
        <begin position="53"/>
        <end position="78"/>
    </location>
</feature>
<keyword evidence="2" id="KW-0238">DNA-binding</keyword>
<evidence type="ECO:0000256" key="4">
    <source>
        <dbReference type="ARBA" id="ARBA00023242"/>
    </source>
</evidence>
<reference evidence="7" key="1">
    <citation type="submission" date="2021-07" db="EMBL/GenBank/DDBJ databases">
        <authorList>
            <person name="Branca A.L. A."/>
        </authorList>
    </citation>
    <scope>NUCLEOTIDE SEQUENCE</scope>
</reference>
<dbReference type="SMART" id="SM00066">
    <property type="entry name" value="GAL4"/>
    <property type="match status" value="1"/>
</dbReference>
<dbReference type="SUPFAM" id="SSF57701">
    <property type="entry name" value="Zn2/Cys6 DNA-binding domain"/>
    <property type="match status" value="1"/>
</dbReference>
<evidence type="ECO:0000256" key="3">
    <source>
        <dbReference type="ARBA" id="ARBA00023163"/>
    </source>
</evidence>
<dbReference type="AlphaFoldDB" id="A0A9W4IBF9"/>
<dbReference type="GO" id="GO:0003677">
    <property type="term" value="F:DNA binding"/>
    <property type="evidence" value="ECO:0007669"/>
    <property type="project" value="UniProtKB-KW"/>
</dbReference>
<evidence type="ECO:0000313" key="8">
    <source>
        <dbReference type="Proteomes" id="UP001152646"/>
    </source>
</evidence>